<organism evidence="1">
    <name type="scientific">Rhizophora mucronata</name>
    <name type="common">Asiatic mangrove</name>
    <dbReference type="NCBI Taxonomy" id="61149"/>
    <lineage>
        <taxon>Eukaryota</taxon>
        <taxon>Viridiplantae</taxon>
        <taxon>Streptophyta</taxon>
        <taxon>Embryophyta</taxon>
        <taxon>Tracheophyta</taxon>
        <taxon>Spermatophyta</taxon>
        <taxon>Magnoliopsida</taxon>
        <taxon>eudicotyledons</taxon>
        <taxon>Gunneridae</taxon>
        <taxon>Pentapetalae</taxon>
        <taxon>rosids</taxon>
        <taxon>fabids</taxon>
        <taxon>Malpighiales</taxon>
        <taxon>Rhizophoraceae</taxon>
        <taxon>Rhizophora</taxon>
    </lineage>
</organism>
<accession>A0A2P2PBS5</accession>
<proteinExistence type="predicted"/>
<name>A0A2P2PBS5_RHIMU</name>
<dbReference type="AlphaFoldDB" id="A0A2P2PBS5"/>
<sequence length="32" mass="3610">MRFIIRSSLGILTYIVIPLLFPSPHSPSNLLN</sequence>
<evidence type="ECO:0000313" key="1">
    <source>
        <dbReference type="EMBL" id="MBX52212.1"/>
    </source>
</evidence>
<dbReference type="EMBL" id="GGEC01071728">
    <property type="protein sequence ID" value="MBX52212.1"/>
    <property type="molecule type" value="Transcribed_RNA"/>
</dbReference>
<protein>
    <submittedName>
        <fullName evidence="1">Uncharacterized protein</fullName>
    </submittedName>
</protein>
<reference evidence="1" key="1">
    <citation type="submission" date="2018-02" db="EMBL/GenBank/DDBJ databases">
        <title>Rhizophora mucronata_Transcriptome.</title>
        <authorList>
            <person name="Meera S.P."/>
            <person name="Sreeshan A."/>
            <person name="Augustine A."/>
        </authorList>
    </citation>
    <scope>NUCLEOTIDE SEQUENCE</scope>
    <source>
        <tissue evidence="1">Leaf</tissue>
    </source>
</reference>